<dbReference type="AlphaFoldDB" id="A0A8S3J4L4"/>
<gene>
    <name evidence="1" type="ORF">GIL414_LOCUS80355</name>
</gene>
<protein>
    <submittedName>
        <fullName evidence="1">Uncharacterized protein</fullName>
    </submittedName>
</protein>
<feature type="non-terminal residue" evidence="1">
    <location>
        <position position="1"/>
    </location>
</feature>
<proteinExistence type="predicted"/>
<evidence type="ECO:0000313" key="2">
    <source>
        <dbReference type="Proteomes" id="UP000681720"/>
    </source>
</evidence>
<comment type="caution">
    <text evidence="1">The sequence shown here is derived from an EMBL/GenBank/DDBJ whole genome shotgun (WGS) entry which is preliminary data.</text>
</comment>
<name>A0A8S3J4L4_9BILA</name>
<accession>A0A8S3J4L4</accession>
<organism evidence="1 2">
    <name type="scientific">Rotaria magnacalcarata</name>
    <dbReference type="NCBI Taxonomy" id="392030"/>
    <lineage>
        <taxon>Eukaryota</taxon>
        <taxon>Metazoa</taxon>
        <taxon>Spiralia</taxon>
        <taxon>Gnathifera</taxon>
        <taxon>Rotifera</taxon>
        <taxon>Eurotatoria</taxon>
        <taxon>Bdelloidea</taxon>
        <taxon>Philodinida</taxon>
        <taxon>Philodinidae</taxon>
        <taxon>Rotaria</taxon>
    </lineage>
</organism>
<reference evidence="1" key="1">
    <citation type="submission" date="2021-02" db="EMBL/GenBank/DDBJ databases">
        <authorList>
            <person name="Nowell W R."/>
        </authorList>
    </citation>
    <scope>NUCLEOTIDE SEQUENCE</scope>
</reference>
<evidence type="ECO:0000313" key="1">
    <source>
        <dbReference type="EMBL" id="CAF5212621.1"/>
    </source>
</evidence>
<sequence>AVQLRDWRESRFDSGAMAFYWLQMYFVQQIRKSYSRLGGIYTLKQGPYEKWAMAAVTAIAAHEPIKALVPEKIVEHVRAKVIISSVHHPHLQAKRSNEQQILTLSPIKRLKTTTTYDNSHHHHHQPCIIATTTTTPHHVTTADLKATLLAAAAAQQPRTMTVSLLIIISRVQAQKDFSNLHILYV</sequence>
<dbReference type="EMBL" id="CAJOBJ010354679">
    <property type="protein sequence ID" value="CAF5212621.1"/>
    <property type="molecule type" value="Genomic_DNA"/>
</dbReference>
<dbReference type="Proteomes" id="UP000681720">
    <property type="component" value="Unassembled WGS sequence"/>
</dbReference>